<dbReference type="OrthoDB" id="10556819at2759"/>
<gene>
    <name evidence="2" type="ORF">Fcan01_13130</name>
</gene>
<name>A0A226E5Z2_FOLCA</name>
<comment type="caution">
    <text evidence="2">The sequence shown here is derived from an EMBL/GenBank/DDBJ whole genome shotgun (WGS) entry which is preliminary data.</text>
</comment>
<organism evidence="2 3">
    <name type="scientific">Folsomia candida</name>
    <name type="common">Springtail</name>
    <dbReference type="NCBI Taxonomy" id="158441"/>
    <lineage>
        <taxon>Eukaryota</taxon>
        <taxon>Metazoa</taxon>
        <taxon>Ecdysozoa</taxon>
        <taxon>Arthropoda</taxon>
        <taxon>Hexapoda</taxon>
        <taxon>Collembola</taxon>
        <taxon>Entomobryomorpha</taxon>
        <taxon>Isotomoidea</taxon>
        <taxon>Isotomidae</taxon>
        <taxon>Proisotominae</taxon>
        <taxon>Folsomia</taxon>
    </lineage>
</organism>
<dbReference type="GO" id="GO:0005549">
    <property type="term" value="F:odorant binding"/>
    <property type="evidence" value="ECO:0007669"/>
    <property type="project" value="InterPro"/>
</dbReference>
<feature type="signal peptide" evidence="1">
    <location>
        <begin position="1"/>
        <end position="19"/>
    </location>
</feature>
<evidence type="ECO:0000313" key="2">
    <source>
        <dbReference type="EMBL" id="OXA52311.1"/>
    </source>
</evidence>
<dbReference type="Gene3D" id="1.10.238.20">
    <property type="entry name" value="Pheromone/general odorant binding protein domain"/>
    <property type="match status" value="1"/>
</dbReference>
<protein>
    <submittedName>
        <fullName evidence="2">General odorant-binding protein 67</fullName>
    </submittedName>
</protein>
<accession>A0A226E5Z2</accession>
<dbReference type="EMBL" id="LNIX01000007">
    <property type="protein sequence ID" value="OXA52311.1"/>
    <property type="molecule type" value="Genomic_DNA"/>
</dbReference>
<reference evidence="2 3" key="1">
    <citation type="submission" date="2015-12" db="EMBL/GenBank/DDBJ databases">
        <title>The genome of Folsomia candida.</title>
        <authorList>
            <person name="Faddeeva A."/>
            <person name="Derks M.F."/>
            <person name="Anvar Y."/>
            <person name="Smit S."/>
            <person name="Van Straalen N."/>
            <person name="Roelofs D."/>
        </authorList>
    </citation>
    <scope>NUCLEOTIDE SEQUENCE [LARGE SCALE GENOMIC DNA]</scope>
    <source>
        <strain evidence="2 3">VU population</strain>
        <tissue evidence="2">Whole body</tissue>
    </source>
</reference>
<dbReference type="Proteomes" id="UP000198287">
    <property type="component" value="Unassembled WGS sequence"/>
</dbReference>
<proteinExistence type="predicted"/>
<feature type="chain" id="PRO_5013257216" evidence="1">
    <location>
        <begin position="20"/>
        <end position="153"/>
    </location>
</feature>
<evidence type="ECO:0000313" key="3">
    <source>
        <dbReference type="Proteomes" id="UP000198287"/>
    </source>
</evidence>
<dbReference type="Pfam" id="PF01395">
    <property type="entry name" value="PBP_GOBP"/>
    <property type="match status" value="1"/>
</dbReference>
<dbReference type="AlphaFoldDB" id="A0A226E5Z2"/>
<keyword evidence="3" id="KW-1185">Reference proteome</keyword>
<dbReference type="InterPro" id="IPR036728">
    <property type="entry name" value="PBP_GOBP_sf"/>
</dbReference>
<dbReference type="SUPFAM" id="SSF47565">
    <property type="entry name" value="Insect pheromone/odorant-binding proteins"/>
    <property type="match status" value="1"/>
</dbReference>
<dbReference type="InterPro" id="IPR006170">
    <property type="entry name" value="PBP/GOBP"/>
</dbReference>
<keyword evidence="1" id="KW-0732">Signal</keyword>
<sequence length="153" mass="17546">MYAKSVVVLAFAVFAVVTADDCSKKFKQDDTHIKVSDMCTKTLKISQNDLPQNESDFTKSYDDKCFAKCFMTEMKFLVDSKFDRDAIKKDIVDHVLDADVQKKMIDYTIKCLDDAEKTKITKDNECKVTAKFMYCTMVEEGKLELNCDPPKDE</sequence>
<evidence type="ECO:0000256" key="1">
    <source>
        <dbReference type="SAM" id="SignalP"/>
    </source>
</evidence>